<comment type="caution">
    <text evidence="1">The sequence shown here is derived from an EMBL/GenBank/DDBJ whole genome shotgun (WGS) entry which is preliminary data.</text>
</comment>
<gene>
    <name evidence="1" type="ORF">MD535_18205</name>
</gene>
<evidence type="ECO:0000313" key="2">
    <source>
        <dbReference type="Proteomes" id="UP001155587"/>
    </source>
</evidence>
<proteinExistence type="predicted"/>
<name>A0A9X3CQW3_9VIBR</name>
<dbReference type="AlphaFoldDB" id="A0A9X3CQW3"/>
<sequence length="85" mass="9609">MNVNDSEGLLTLMEREILNVQVDQPDVPSFNLGSLEKISGHLDLARLKIAIKELTFQEEVFSFGYISSHGNLLRIKSETCQCDIR</sequence>
<evidence type="ECO:0000313" key="1">
    <source>
        <dbReference type="EMBL" id="MCW8347923.1"/>
    </source>
</evidence>
<organism evidence="1 2">
    <name type="scientific">Vibrio qingdaonensis</name>
    <dbReference type="NCBI Taxonomy" id="2829491"/>
    <lineage>
        <taxon>Bacteria</taxon>
        <taxon>Pseudomonadati</taxon>
        <taxon>Pseudomonadota</taxon>
        <taxon>Gammaproteobacteria</taxon>
        <taxon>Vibrionales</taxon>
        <taxon>Vibrionaceae</taxon>
        <taxon>Vibrio</taxon>
    </lineage>
</organism>
<protein>
    <submittedName>
        <fullName evidence="1">Uncharacterized protein</fullName>
    </submittedName>
</protein>
<keyword evidence="2" id="KW-1185">Reference proteome</keyword>
<reference evidence="1" key="1">
    <citation type="submission" date="2022-02" db="EMBL/GenBank/DDBJ databases">
        <title>Vibrio sp. nov, a new bacterium isolated from seawater.</title>
        <authorList>
            <person name="Yuan Y."/>
        </authorList>
    </citation>
    <scope>NUCLEOTIDE SEQUENCE</scope>
    <source>
        <strain evidence="1">ZSDZ65</strain>
    </source>
</reference>
<dbReference type="Proteomes" id="UP001155587">
    <property type="component" value="Unassembled WGS sequence"/>
</dbReference>
<dbReference type="EMBL" id="JAKRRY010000028">
    <property type="protein sequence ID" value="MCW8347923.1"/>
    <property type="molecule type" value="Genomic_DNA"/>
</dbReference>
<accession>A0A9X3CQW3</accession>
<dbReference type="RefSeq" id="WP_265676473.1">
    <property type="nucleotide sequence ID" value="NZ_JAKRRY010000028.1"/>
</dbReference>